<dbReference type="PANTHER" id="PTHR47165:SF4">
    <property type="entry name" value="OS03G0429900 PROTEIN"/>
    <property type="match status" value="1"/>
</dbReference>
<evidence type="ECO:0000256" key="3">
    <source>
        <dbReference type="ARBA" id="ARBA00022771"/>
    </source>
</evidence>
<evidence type="ECO:0000259" key="6">
    <source>
        <dbReference type="Pfam" id="PF08646"/>
    </source>
</evidence>
<keyword evidence="4" id="KW-0862">Zinc</keyword>
<organism evidence="8 9">
    <name type="scientific">Saponaria officinalis</name>
    <name type="common">Common soapwort</name>
    <name type="synonym">Lychnis saponaria</name>
    <dbReference type="NCBI Taxonomy" id="3572"/>
    <lineage>
        <taxon>Eukaryota</taxon>
        <taxon>Viridiplantae</taxon>
        <taxon>Streptophyta</taxon>
        <taxon>Embryophyta</taxon>
        <taxon>Tracheophyta</taxon>
        <taxon>Spermatophyta</taxon>
        <taxon>Magnoliopsida</taxon>
        <taxon>eudicotyledons</taxon>
        <taxon>Gunneridae</taxon>
        <taxon>Pentapetalae</taxon>
        <taxon>Caryophyllales</taxon>
        <taxon>Caryophyllaceae</taxon>
        <taxon>Caryophylleae</taxon>
        <taxon>Saponaria</taxon>
    </lineage>
</organism>
<keyword evidence="5" id="KW-0238">DNA-binding</keyword>
<dbReference type="InterPro" id="IPR031657">
    <property type="entry name" value="REPA_OB_2"/>
</dbReference>
<dbReference type="Gene3D" id="2.40.50.140">
    <property type="entry name" value="Nucleic acid-binding proteins"/>
    <property type="match status" value="2"/>
</dbReference>
<protein>
    <recommendedName>
        <fullName evidence="10">Replication factor A C-terminal domain-containing protein</fullName>
    </recommendedName>
</protein>
<evidence type="ECO:0000256" key="2">
    <source>
        <dbReference type="ARBA" id="ARBA00022723"/>
    </source>
</evidence>
<dbReference type="InterPro" id="IPR012340">
    <property type="entry name" value="NA-bd_OB-fold"/>
</dbReference>
<dbReference type="InterPro" id="IPR013955">
    <property type="entry name" value="Rep_factor-A_C"/>
</dbReference>
<evidence type="ECO:0000256" key="1">
    <source>
        <dbReference type="ARBA" id="ARBA00005690"/>
    </source>
</evidence>
<dbReference type="EMBL" id="JBDFQZ010000003">
    <property type="protein sequence ID" value="KAK9740653.1"/>
    <property type="molecule type" value="Genomic_DNA"/>
</dbReference>
<name>A0AAW1M4Q3_SAPOF</name>
<feature type="domain" description="Replication protein A OB" evidence="7">
    <location>
        <begin position="96"/>
        <end position="152"/>
    </location>
</feature>
<dbReference type="Proteomes" id="UP001443914">
    <property type="component" value="Unassembled WGS sequence"/>
</dbReference>
<evidence type="ECO:0000259" key="7">
    <source>
        <dbReference type="Pfam" id="PF16900"/>
    </source>
</evidence>
<dbReference type="InterPro" id="IPR047192">
    <property type="entry name" value="Euk_RPA1_DBD_C"/>
</dbReference>
<dbReference type="GO" id="GO:0003677">
    <property type="term" value="F:DNA binding"/>
    <property type="evidence" value="ECO:0007669"/>
    <property type="project" value="UniProtKB-KW"/>
</dbReference>
<accession>A0AAW1M4Q3</accession>
<reference evidence="8" key="1">
    <citation type="submission" date="2024-03" db="EMBL/GenBank/DDBJ databases">
        <title>WGS assembly of Saponaria officinalis var. Norfolk2.</title>
        <authorList>
            <person name="Jenkins J."/>
            <person name="Shu S."/>
            <person name="Grimwood J."/>
            <person name="Barry K."/>
            <person name="Goodstein D."/>
            <person name="Schmutz J."/>
            <person name="Leebens-Mack J."/>
            <person name="Osbourn A."/>
        </authorList>
    </citation>
    <scope>NUCLEOTIDE SEQUENCE [LARGE SCALE GENOMIC DNA]</scope>
    <source>
        <strain evidence="8">JIC</strain>
    </source>
</reference>
<evidence type="ECO:0008006" key="10">
    <source>
        <dbReference type="Google" id="ProtNLM"/>
    </source>
</evidence>
<evidence type="ECO:0000313" key="9">
    <source>
        <dbReference type="Proteomes" id="UP001443914"/>
    </source>
</evidence>
<keyword evidence="3" id="KW-0863">Zinc-finger</keyword>
<comment type="caution">
    <text evidence="8">The sequence shown here is derived from an EMBL/GenBank/DDBJ whole genome shotgun (WGS) entry which is preliminary data.</text>
</comment>
<dbReference type="PANTHER" id="PTHR47165">
    <property type="entry name" value="OS03G0429900 PROTEIN"/>
    <property type="match status" value="1"/>
</dbReference>
<dbReference type="AlphaFoldDB" id="A0AAW1M4Q3"/>
<evidence type="ECO:0000256" key="5">
    <source>
        <dbReference type="ARBA" id="ARBA00023125"/>
    </source>
</evidence>
<dbReference type="CDD" id="cd04476">
    <property type="entry name" value="RPA1_DBD_C"/>
    <property type="match status" value="1"/>
</dbReference>
<feature type="domain" description="Replication factor A C-terminal" evidence="6">
    <location>
        <begin position="214"/>
        <end position="340"/>
    </location>
</feature>
<dbReference type="Pfam" id="PF08646">
    <property type="entry name" value="Rep_fac-A_C"/>
    <property type="match status" value="1"/>
</dbReference>
<dbReference type="Pfam" id="PF16900">
    <property type="entry name" value="REPA_OB_2"/>
    <property type="match status" value="1"/>
</dbReference>
<evidence type="ECO:0000256" key="4">
    <source>
        <dbReference type="ARBA" id="ARBA00022833"/>
    </source>
</evidence>
<dbReference type="SUPFAM" id="SSF50249">
    <property type="entry name" value="Nucleic acid-binding proteins"/>
    <property type="match status" value="3"/>
</dbReference>
<comment type="similarity">
    <text evidence="1">Belongs to the replication factor A protein 1 family.</text>
</comment>
<gene>
    <name evidence="8" type="ORF">RND81_03G051300</name>
</gene>
<dbReference type="GO" id="GO:0008270">
    <property type="term" value="F:zinc ion binding"/>
    <property type="evidence" value="ECO:0007669"/>
    <property type="project" value="UniProtKB-KW"/>
</dbReference>
<keyword evidence="2" id="KW-0479">Metal-binding</keyword>
<sequence length="447" mass="51150">MSNSKRRINMISEINAEKETWRIRGRLIRVWKVPQLNNTSETRCLDMIIMDEKRVCSHKFKISFLRSTSIRECENIPIPLYGFDFVNFEDILSNKLNPNIFIDIIGLLKGVSPIVNVGDQVNKKKILKIDLQDASNMTLPVTLWGDFAETLKEYITDHVGPVGTVNRISFDNDDTSHTLSEISAGNSVTIDEEFSRLSMRKFVDELQEINEPCYCAVLATTVKIETESGWYYLCCKACIGKVTSVGNGLWKCEACRQNVKFVVPRFRVTLRVMDDTGNASFVMFDKEVSKLLNTSASTLRESLIKDDDADTFPEELDDLLKKQFLFRIRITDFNLKNNWRKYRIYRLTDDINLIKTHTSALNAIKEQGHNITTSVSIDKNVSESNKECISITCDNDNDDCHESEDSRLTPIKRTIDFLQSDETSVDIIDAQCSTNKKKVVVKIEKDN</sequence>
<proteinExistence type="inferred from homology"/>
<evidence type="ECO:0000313" key="8">
    <source>
        <dbReference type="EMBL" id="KAK9740653.1"/>
    </source>
</evidence>
<keyword evidence="9" id="KW-1185">Reference proteome</keyword>